<dbReference type="Pfam" id="PF06530">
    <property type="entry name" value="Phage_antitermQ"/>
    <property type="match status" value="1"/>
</dbReference>
<dbReference type="GO" id="GO:0060567">
    <property type="term" value="P:negative regulation of termination of DNA-templated transcription"/>
    <property type="evidence" value="ECO:0007669"/>
    <property type="project" value="InterPro"/>
</dbReference>
<organism evidence="5">
    <name type="scientific">Acerihabitans sp. KWT182</name>
    <dbReference type="NCBI Taxonomy" id="3157919"/>
    <lineage>
        <taxon>Bacteria</taxon>
        <taxon>Pseudomonadati</taxon>
        <taxon>Pseudomonadota</taxon>
        <taxon>Gammaproteobacteria</taxon>
        <taxon>Enterobacterales</taxon>
        <taxon>Pectobacteriaceae</taxon>
        <taxon>Acerihabitans</taxon>
    </lineage>
</organism>
<dbReference type="EMBL" id="CP157947">
    <property type="protein sequence ID" value="XBS70771.1"/>
    <property type="molecule type" value="Genomic_DNA"/>
</dbReference>
<evidence type="ECO:0000256" key="2">
    <source>
        <dbReference type="ARBA" id="ARBA00023015"/>
    </source>
</evidence>
<evidence type="ECO:0000256" key="1">
    <source>
        <dbReference type="ARBA" id="ARBA00010234"/>
    </source>
</evidence>
<proteinExistence type="inferred from homology"/>
<gene>
    <name evidence="5" type="ORF">ABK905_06540</name>
</gene>
<evidence type="ECO:0000256" key="4">
    <source>
        <dbReference type="ARBA" id="ARBA00023163"/>
    </source>
</evidence>
<accession>A0AAU7QF06</accession>
<keyword evidence="3" id="KW-0238">DNA-binding</keyword>
<evidence type="ECO:0000313" key="5">
    <source>
        <dbReference type="EMBL" id="XBS70771.1"/>
    </source>
</evidence>
<reference evidence="5" key="1">
    <citation type="submission" date="2024-06" db="EMBL/GenBank/DDBJ databases">
        <authorList>
            <person name="Coelho C."/>
            <person name="Bento M."/>
            <person name="Garcia E."/>
            <person name="Camelo A."/>
            <person name="Brandao I."/>
            <person name="Espirito Santo C."/>
            <person name="Trovao J."/>
            <person name="Verissimo A."/>
            <person name="Costa J."/>
            <person name="Tiago I."/>
        </authorList>
    </citation>
    <scope>NUCLEOTIDE SEQUENCE</scope>
    <source>
        <strain evidence="5">KWT182</strain>
    </source>
</reference>
<dbReference type="GO" id="GO:0003677">
    <property type="term" value="F:DNA binding"/>
    <property type="evidence" value="ECO:0007669"/>
    <property type="project" value="UniProtKB-KW"/>
</dbReference>
<comment type="similarity">
    <text evidence="1">Belongs to the phage antitermination Q type 1 family.</text>
</comment>
<keyword evidence="2" id="KW-0805">Transcription regulation</keyword>
<protein>
    <submittedName>
        <fullName evidence="5">Antiterminator Q family protein</fullName>
    </submittedName>
</protein>
<name>A0AAU7QF06_9GAMM</name>
<dbReference type="InterPro" id="IPR010534">
    <property type="entry name" value="Phage_933W_GpQ"/>
</dbReference>
<keyword evidence="4" id="KW-0804">Transcription</keyword>
<sequence length="81" mass="9051">MRNIQQVLERWGDWAASDHCGLDWSPVAAGFKGLLPYRGSRRLSCCDSDGMTIDACVLQLRALRQSRELDLIILSNTISAE</sequence>
<evidence type="ECO:0000256" key="3">
    <source>
        <dbReference type="ARBA" id="ARBA00023125"/>
    </source>
</evidence>
<dbReference type="AlphaFoldDB" id="A0AAU7QF06"/>